<dbReference type="HOGENOM" id="CLU_2010710_0_0_10"/>
<dbReference type="Proteomes" id="UP000016496">
    <property type="component" value="Unassembled WGS sequence"/>
</dbReference>
<dbReference type="AlphaFoldDB" id="U2C228"/>
<name>U2C228_9BACE</name>
<reference evidence="1 2" key="1">
    <citation type="submission" date="2013-08" db="EMBL/GenBank/DDBJ databases">
        <authorList>
            <person name="Weinstock G."/>
            <person name="Sodergren E."/>
            <person name="Wylie T."/>
            <person name="Fulton L."/>
            <person name="Fulton R."/>
            <person name="Fronick C."/>
            <person name="O'Laughlin M."/>
            <person name="Godfrey J."/>
            <person name="Miner T."/>
            <person name="Herter B."/>
            <person name="Appelbaum E."/>
            <person name="Cordes M."/>
            <person name="Lek S."/>
            <person name="Wollam A."/>
            <person name="Pepin K.H."/>
            <person name="Palsikar V.B."/>
            <person name="Mitreva M."/>
            <person name="Wilson R.K."/>
        </authorList>
    </citation>
    <scope>NUCLEOTIDE SEQUENCE [LARGE SCALE GENOMIC DNA]</scope>
    <source>
        <strain evidence="1 2">F0041</strain>
    </source>
</reference>
<evidence type="ECO:0000313" key="1">
    <source>
        <dbReference type="EMBL" id="ERI84514.1"/>
    </source>
</evidence>
<sequence>MLSLLAVLKEKLLHYQNEIAVSSKQNLWFIEKELLIYQKRASISRKGNPSAIKRKRLQDAQLISCTQGGALPHQNETSDSSPQIPVPLAGNGDLTLPGRLFSALSASATASGRYCFYLKHTYS</sequence>
<organism evidence="1 2">
    <name type="scientific">Bacteroides pyogenes F0041</name>
    <dbReference type="NCBI Taxonomy" id="1321819"/>
    <lineage>
        <taxon>Bacteria</taxon>
        <taxon>Pseudomonadati</taxon>
        <taxon>Bacteroidota</taxon>
        <taxon>Bacteroidia</taxon>
        <taxon>Bacteroidales</taxon>
        <taxon>Bacteroidaceae</taxon>
        <taxon>Bacteroides</taxon>
    </lineage>
</organism>
<proteinExistence type="predicted"/>
<evidence type="ECO:0000313" key="2">
    <source>
        <dbReference type="Proteomes" id="UP000016496"/>
    </source>
</evidence>
<gene>
    <name evidence="1" type="ORF">HMPREF1981_02351</name>
</gene>
<comment type="caution">
    <text evidence="1">The sequence shown here is derived from an EMBL/GenBank/DDBJ whole genome shotgun (WGS) entry which is preliminary data.</text>
</comment>
<accession>U2C228</accession>
<protein>
    <submittedName>
        <fullName evidence="1">Uncharacterized protein</fullName>
    </submittedName>
</protein>
<dbReference type="EMBL" id="AWSV01000123">
    <property type="protein sequence ID" value="ERI84514.1"/>
    <property type="molecule type" value="Genomic_DNA"/>
</dbReference>